<dbReference type="InterPro" id="IPR019080">
    <property type="entry name" value="YqaJ_viral_recombinase"/>
</dbReference>
<keyword evidence="1" id="KW-1133">Transmembrane helix</keyword>
<keyword evidence="1" id="KW-0812">Transmembrane</keyword>
<dbReference type="SUPFAM" id="SSF52980">
    <property type="entry name" value="Restriction endonuclease-like"/>
    <property type="match status" value="1"/>
</dbReference>
<reference evidence="3" key="1">
    <citation type="submission" date="2015-12" db="EMBL/GenBank/DDBJ databases">
        <title>De novo transcriptome assembly of four potential Pierce s Disease insect vectors from Arizona vineyards.</title>
        <authorList>
            <person name="Tassone E.E."/>
        </authorList>
    </citation>
    <scope>NUCLEOTIDE SEQUENCE</scope>
</reference>
<feature type="domain" description="YqaJ viral recombinase" evidence="2">
    <location>
        <begin position="10"/>
        <end position="89"/>
    </location>
</feature>
<dbReference type="Pfam" id="PF09588">
    <property type="entry name" value="YqaJ"/>
    <property type="match status" value="1"/>
</dbReference>
<evidence type="ECO:0000313" key="3">
    <source>
        <dbReference type="EMBL" id="JAS33872.1"/>
    </source>
</evidence>
<dbReference type="AlphaFoldDB" id="A0A1B6E7F7"/>
<sequence>MLGKYISQCGLFIDAELNFLGATSNGLIDDDGIVEIKCPSSAKNMTPEEAILAKKFTFWKVTKTGEIGSVNENHNFYFQIQGQLLITHRKYCEFALWTPKGLKLQHIEKNDQLWNEKMKMKLEMFYMNCMLPELIDPRHTRTMVIRDPAYILQAQKLENKNKFISKIFIYLIHYLFYYFIFVIINFI</sequence>
<dbReference type="CDD" id="cd22343">
    <property type="entry name" value="PDDEXK_lambda_exonuclease-like"/>
    <property type="match status" value="1"/>
</dbReference>
<dbReference type="EMBL" id="GEDC01003426">
    <property type="protein sequence ID" value="JAS33872.1"/>
    <property type="molecule type" value="Transcribed_RNA"/>
</dbReference>
<dbReference type="InterPro" id="IPR011604">
    <property type="entry name" value="PDDEXK-like_dom_sf"/>
</dbReference>
<gene>
    <name evidence="3" type="ORF">g.39509</name>
</gene>
<evidence type="ECO:0000256" key="1">
    <source>
        <dbReference type="SAM" id="Phobius"/>
    </source>
</evidence>
<keyword evidence="1" id="KW-0472">Membrane</keyword>
<protein>
    <recommendedName>
        <fullName evidence="2">YqaJ viral recombinase domain-containing protein</fullName>
    </recommendedName>
</protein>
<organism evidence="3">
    <name type="scientific">Clastoptera arizonana</name>
    <name type="common">Arizona spittle bug</name>
    <dbReference type="NCBI Taxonomy" id="38151"/>
    <lineage>
        <taxon>Eukaryota</taxon>
        <taxon>Metazoa</taxon>
        <taxon>Ecdysozoa</taxon>
        <taxon>Arthropoda</taxon>
        <taxon>Hexapoda</taxon>
        <taxon>Insecta</taxon>
        <taxon>Pterygota</taxon>
        <taxon>Neoptera</taxon>
        <taxon>Paraneoptera</taxon>
        <taxon>Hemiptera</taxon>
        <taxon>Auchenorrhyncha</taxon>
        <taxon>Cercopoidea</taxon>
        <taxon>Clastopteridae</taxon>
        <taxon>Clastoptera</taxon>
    </lineage>
</organism>
<dbReference type="GO" id="GO:0006281">
    <property type="term" value="P:DNA repair"/>
    <property type="evidence" value="ECO:0007669"/>
    <property type="project" value="UniProtKB-ARBA"/>
</dbReference>
<feature type="transmembrane region" description="Helical" evidence="1">
    <location>
        <begin position="167"/>
        <end position="186"/>
    </location>
</feature>
<dbReference type="InterPro" id="IPR011335">
    <property type="entry name" value="Restrct_endonuc-II-like"/>
</dbReference>
<dbReference type="PANTHER" id="PTHR46609:SF8">
    <property type="entry name" value="YQAJ VIRAL RECOMBINASE DOMAIN-CONTAINING PROTEIN"/>
    <property type="match status" value="1"/>
</dbReference>
<accession>A0A1B6E7F7</accession>
<evidence type="ECO:0000259" key="2">
    <source>
        <dbReference type="Pfam" id="PF09588"/>
    </source>
</evidence>
<name>A0A1B6E7F7_9HEMI</name>
<dbReference type="InterPro" id="IPR051703">
    <property type="entry name" value="NF-kappa-B_Signaling_Reg"/>
</dbReference>
<proteinExistence type="predicted"/>
<dbReference type="Gene3D" id="3.90.320.10">
    <property type="match status" value="1"/>
</dbReference>
<dbReference type="PANTHER" id="PTHR46609">
    <property type="entry name" value="EXONUCLEASE, PHAGE-TYPE/RECB, C-TERMINAL DOMAIN-CONTAINING PROTEIN"/>
    <property type="match status" value="1"/>
</dbReference>